<proteinExistence type="predicted"/>
<dbReference type="GO" id="GO:0016763">
    <property type="term" value="F:pentosyltransferase activity"/>
    <property type="evidence" value="ECO:0007669"/>
    <property type="project" value="TreeGrafter"/>
</dbReference>
<feature type="transmembrane region" description="Helical" evidence="8">
    <location>
        <begin position="409"/>
        <end position="428"/>
    </location>
</feature>
<feature type="transmembrane region" description="Helical" evidence="8">
    <location>
        <begin position="110"/>
        <end position="132"/>
    </location>
</feature>
<sequence>MSDGLLKDDVEISGAQKSFTEGAVSFLQKRWGVACAVVTLGAIIVRCLHVWAAFYSPTADMIAYLRSADALFRSVPRNEALFTTFFPPGYPLWLVLAMRVLGLTLMKPVLYAQAVIGGMATAFLINAVGQIYHPRAGLVAGVLYALYLPFVYSTALLMSEAIVIPLLVFVLWAGSRFWTTHKLGWAVSFGAVLGAAVCVRTNVIAFAPVCALSLLVGPRGHSVRRRLRHTAGFVLGFALVVAPWVIRNSLLEGRPLFLAANTGMNLYQGNNPTSHGGWPYMTLPGLYTEFIPSGGSPAERDRQYAQQAWEFARSHPAYELFYLIPDRLEVLFGSSQGLWPWTWESPGGIQDYPFGPFLYIPLLDMHVIYVLAALGVLLRARIARWVLPLTWVSGLLLLVIVHGNVRFRIPLDVLALAPAAAACARVLMLSNWTRTLRLMGGAFLCVILGGSFLLWIQTGGRDLLQDPEKSTPLSPTAMAMHGSEIAFRGRTNLPLFLVRVQPGWAPRYLLHYEYRIEPQGSGEPMGPDIRYEFFNEAGTTVTLPIRGGGVLSARHRLNRYQETTGTAWHVITVPALARRMELRFVNDVEGTVTLSKLRLRGPVWGYH</sequence>
<dbReference type="Proteomes" id="UP000262583">
    <property type="component" value="Chromosome"/>
</dbReference>
<evidence type="ECO:0000313" key="11">
    <source>
        <dbReference type="Proteomes" id="UP000262583"/>
    </source>
</evidence>
<keyword evidence="7 8" id="KW-0472">Membrane</keyword>
<evidence type="ECO:0000256" key="6">
    <source>
        <dbReference type="ARBA" id="ARBA00022989"/>
    </source>
</evidence>
<keyword evidence="3" id="KW-0328">Glycosyltransferase</keyword>
<evidence type="ECO:0000256" key="1">
    <source>
        <dbReference type="ARBA" id="ARBA00004651"/>
    </source>
</evidence>
<evidence type="ECO:0000313" key="10">
    <source>
        <dbReference type="EMBL" id="AXA37049.1"/>
    </source>
</evidence>
<feature type="transmembrane region" description="Helical" evidence="8">
    <location>
        <begin position="80"/>
        <end position="98"/>
    </location>
</feature>
<evidence type="ECO:0000256" key="7">
    <source>
        <dbReference type="ARBA" id="ARBA00023136"/>
    </source>
</evidence>
<evidence type="ECO:0000256" key="8">
    <source>
        <dbReference type="SAM" id="Phobius"/>
    </source>
</evidence>
<evidence type="ECO:0000256" key="5">
    <source>
        <dbReference type="ARBA" id="ARBA00022692"/>
    </source>
</evidence>
<reference evidence="10 11" key="1">
    <citation type="submission" date="2018-05" db="EMBL/GenBank/DDBJ databases">
        <title>A metagenomic window into the 2 km-deep terrestrial subsurface aquifer revealed taxonomically and functionally diverse microbial community comprising novel uncultured bacterial lineages.</title>
        <authorList>
            <person name="Kadnikov V.V."/>
            <person name="Mardanov A.V."/>
            <person name="Beletsky A.V."/>
            <person name="Banks D."/>
            <person name="Pimenov N.V."/>
            <person name="Frank Y.A."/>
            <person name="Karnachuk O.V."/>
            <person name="Ravin N.V."/>
        </authorList>
    </citation>
    <scope>NUCLEOTIDE SEQUENCE [LARGE SCALE GENOMIC DNA]</scope>
    <source>
        <strain evidence="10">BY</strain>
    </source>
</reference>
<comment type="subcellular location">
    <subcellularLocation>
        <location evidence="1">Cell membrane</location>
        <topology evidence="1">Multi-pass membrane protein</topology>
    </subcellularLocation>
</comment>
<feature type="domain" description="Glycosyltransferase RgtA/B/C/D-like" evidence="9">
    <location>
        <begin position="87"/>
        <end position="244"/>
    </location>
</feature>
<evidence type="ECO:0000256" key="3">
    <source>
        <dbReference type="ARBA" id="ARBA00022676"/>
    </source>
</evidence>
<keyword evidence="4" id="KW-0808">Transferase</keyword>
<accession>A0A2Z4Y839</accession>
<keyword evidence="2" id="KW-1003">Cell membrane</keyword>
<dbReference type="GO" id="GO:0005886">
    <property type="term" value="C:plasma membrane"/>
    <property type="evidence" value="ECO:0007669"/>
    <property type="project" value="UniProtKB-SubCell"/>
</dbReference>
<feature type="transmembrane region" description="Helical" evidence="8">
    <location>
        <begin position="357"/>
        <end position="378"/>
    </location>
</feature>
<protein>
    <recommendedName>
        <fullName evidence="9">Glycosyltransferase RgtA/B/C/D-like domain-containing protein</fullName>
    </recommendedName>
</protein>
<evidence type="ECO:0000256" key="2">
    <source>
        <dbReference type="ARBA" id="ARBA00022475"/>
    </source>
</evidence>
<dbReference type="Pfam" id="PF13231">
    <property type="entry name" value="PMT_2"/>
    <property type="match status" value="1"/>
</dbReference>
<name>A0A2Z4Y839_SUMC1</name>
<dbReference type="InterPro" id="IPR038731">
    <property type="entry name" value="RgtA/B/C-like"/>
</dbReference>
<dbReference type="PANTHER" id="PTHR33908:SF11">
    <property type="entry name" value="MEMBRANE PROTEIN"/>
    <property type="match status" value="1"/>
</dbReference>
<organism evidence="10 11">
    <name type="scientific">Sumerlaea chitinivorans</name>
    <dbReference type="NCBI Taxonomy" id="2250252"/>
    <lineage>
        <taxon>Bacteria</taxon>
        <taxon>Candidatus Sumerlaeota</taxon>
        <taxon>Candidatus Sumerlaeia</taxon>
        <taxon>Candidatus Sumerlaeales</taxon>
        <taxon>Candidatus Sumerlaeaceae</taxon>
        <taxon>Candidatus Sumerlaea</taxon>
    </lineage>
</organism>
<feature type="transmembrane region" description="Helical" evidence="8">
    <location>
        <begin position="144"/>
        <end position="173"/>
    </location>
</feature>
<dbReference type="PANTHER" id="PTHR33908">
    <property type="entry name" value="MANNOSYLTRANSFERASE YKCB-RELATED"/>
    <property type="match status" value="1"/>
</dbReference>
<evidence type="ECO:0000259" key="9">
    <source>
        <dbReference type="Pfam" id="PF13231"/>
    </source>
</evidence>
<gene>
    <name evidence="10" type="ORF">BRCON_2272</name>
</gene>
<dbReference type="EMBL" id="CP030759">
    <property type="protein sequence ID" value="AXA37049.1"/>
    <property type="molecule type" value="Genomic_DNA"/>
</dbReference>
<evidence type="ECO:0000256" key="4">
    <source>
        <dbReference type="ARBA" id="ARBA00022679"/>
    </source>
</evidence>
<dbReference type="InterPro" id="IPR050297">
    <property type="entry name" value="LipidA_mod_glycosyltrf_83"/>
</dbReference>
<feature type="transmembrane region" description="Helical" evidence="8">
    <location>
        <begin position="227"/>
        <end position="246"/>
    </location>
</feature>
<feature type="transmembrane region" description="Helical" evidence="8">
    <location>
        <begin position="435"/>
        <end position="456"/>
    </location>
</feature>
<dbReference type="GO" id="GO:0009103">
    <property type="term" value="P:lipopolysaccharide biosynthetic process"/>
    <property type="evidence" value="ECO:0007669"/>
    <property type="project" value="UniProtKB-ARBA"/>
</dbReference>
<feature type="transmembrane region" description="Helical" evidence="8">
    <location>
        <begin position="31"/>
        <end position="54"/>
    </location>
</feature>
<dbReference type="KEGG" id="schv:BRCON_2272"/>
<feature type="transmembrane region" description="Helical" evidence="8">
    <location>
        <begin position="385"/>
        <end position="403"/>
    </location>
</feature>
<keyword evidence="6 8" id="KW-1133">Transmembrane helix</keyword>
<keyword evidence="5 8" id="KW-0812">Transmembrane</keyword>
<dbReference type="AlphaFoldDB" id="A0A2Z4Y839"/>